<dbReference type="Bgee" id="ENSGACG00000001518">
    <property type="expression patterns" value="Expressed in testis and 9 other cell types or tissues"/>
</dbReference>
<dbReference type="GO" id="GO:0045505">
    <property type="term" value="F:dynein intermediate chain binding"/>
    <property type="evidence" value="ECO:0007669"/>
    <property type="project" value="InterPro"/>
</dbReference>
<keyword evidence="1" id="KW-0175">Coiled coil</keyword>
<feature type="coiled-coil region" evidence="1">
    <location>
        <begin position="95"/>
        <end position="122"/>
    </location>
</feature>
<dbReference type="InParanoid" id="G3N9I5"/>
<dbReference type="STRING" id="69293.ENSGACP00000001975"/>
<dbReference type="GO" id="GO:0051959">
    <property type="term" value="F:dynein light intermediate chain binding"/>
    <property type="evidence" value="ECO:0007669"/>
    <property type="project" value="InterPro"/>
</dbReference>
<dbReference type="AlphaFoldDB" id="G3N9I5"/>
<reference evidence="2" key="2">
    <citation type="submission" date="2024-04" db="UniProtKB">
        <authorList>
            <consortium name="Ensembl"/>
        </authorList>
    </citation>
    <scope>IDENTIFICATION</scope>
</reference>
<dbReference type="Ensembl" id="ENSGACT00000001977.1">
    <property type="protein sequence ID" value="ENSGACP00000001975.1"/>
    <property type="gene ID" value="ENSGACG00000001518.1"/>
</dbReference>
<organism evidence="2">
    <name type="scientific">Gasterosteus aculeatus</name>
    <name type="common">Three-spined stickleback</name>
    <dbReference type="NCBI Taxonomy" id="69293"/>
    <lineage>
        <taxon>Eukaryota</taxon>
        <taxon>Metazoa</taxon>
        <taxon>Chordata</taxon>
        <taxon>Craniata</taxon>
        <taxon>Vertebrata</taxon>
        <taxon>Euteleostomi</taxon>
        <taxon>Actinopterygii</taxon>
        <taxon>Neopterygii</taxon>
        <taxon>Teleostei</taxon>
        <taxon>Neoteleostei</taxon>
        <taxon>Acanthomorphata</taxon>
        <taxon>Eupercaria</taxon>
        <taxon>Perciformes</taxon>
        <taxon>Cottioidei</taxon>
        <taxon>Gasterosteales</taxon>
        <taxon>Gasterosteidae</taxon>
        <taxon>Gasterosteus</taxon>
    </lineage>
</organism>
<sequence>MYLDHLDDKVLDGLFQLVLRSLHFLLDHMDPRSCSAFLTVSLRLQETGSVFEPSVGVGLSDLLQAVISDIYTAASLPLRISGSRHSNYQVSLQQSLDLSALKQEVKNRLQQVREEAELLLTRLDRYSYLWLSDRKRVMEEFLTYSRPLGPEELEAGETPPTLNDFLREINSLNTLREEVTHLDDVVLLHSWLQVDLRAFKDSLLSVVHKWRHLYTDYLLDSVSDRLQQVTPQCDDVESASSSSFPLTETIILLEAAGVQLPDRFFF</sequence>
<accession>G3N9I5</accession>
<dbReference type="eggNOG" id="KOG3595">
    <property type="taxonomic scope" value="Eukaryota"/>
</dbReference>
<proteinExistence type="predicted"/>
<dbReference type="InterPro" id="IPR026983">
    <property type="entry name" value="DHC"/>
</dbReference>
<protein>
    <recommendedName>
        <fullName evidence="3">Dynein heavy chain tail domain-containing protein</fullName>
    </recommendedName>
</protein>
<evidence type="ECO:0008006" key="3">
    <source>
        <dbReference type="Google" id="ProtNLM"/>
    </source>
</evidence>
<evidence type="ECO:0000256" key="1">
    <source>
        <dbReference type="SAM" id="Coils"/>
    </source>
</evidence>
<dbReference type="PANTHER" id="PTHR45703:SF4">
    <property type="entry name" value="DYNEIN AXONEMAL HEAVY CHAIN 17"/>
    <property type="match status" value="1"/>
</dbReference>
<name>G3N9I5_GASAC</name>
<dbReference type="GO" id="GO:0007018">
    <property type="term" value="P:microtubule-based movement"/>
    <property type="evidence" value="ECO:0007669"/>
    <property type="project" value="InterPro"/>
</dbReference>
<reference evidence="2" key="1">
    <citation type="submission" date="2006-01" db="EMBL/GenBank/DDBJ databases">
        <authorList>
            <person name="Lindblad-Toh K."/>
            <person name="Mauceli E."/>
            <person name="Grabherr M."/>
            <person name="Chang J.L."/>
            <person name="Lander E.S."/>
        </authorList>
    </citation>
    <scope>NUCLEOTIDE SEQUENCE [LARGE SCALE GENOMIC DNA]</scope>
</reference>
<evidence type="ECO:0000313" key="2">
    <source>
        <dbReference type="Ensembl" id="ENSGACP00000001975.1"/>
    </source>
</evidence>
<dbReference type="OMA" id="ERYTPLW"/>
<dbReference type="GO" id="GO:0030286">
    <property type="term" value="C:dynein complex"/>
    <property type="evidence" value="ECO:0007669"/>
    <property type="project" value="InterPro"/>
</dbReference>
<dbReference type="PANTHER" id="PTHR45703">
    <property type="entry name" value="DYNEIN HEAVY CHAIN"/>
    <property type="match status" value="1"/>
</dbReference>